<feature type="region of interest" description="Disordered" evidence="3">
    <location>
        <begin position="1385"/>
        <end position="1413"/>
    </location>
</feature>
<dbReference type="OMA" id="PMTKFKL"/>
<evidence type="ECO:0000256" key="1">
    <source>
        <dbReference type="ARBA" id="ARBA00004123"/>
    </source>
</evidence>
<accession>K3WCM5</accession>
<dbReference type="HOGENOM" id="CLU_002414_0_0_1"/>
<feature type="compositionally biased region" description="Basic and acidic residues" evidence="3">
    <location>
        <begin position="592"/>
        <end position="605"/>
    </location>
</feature>
<dbReference type="Pfam" id="PF23726">
    <property type="entry name" value="Beta-prop_RSE1_2nd"/>
    <property type="match status" value="2"/>
</dbReference>
<dbReference type="GO" id="GO:0005634">
    <property type="term" value="C:nucleus"/>
    <property type="evidence" value="ECO:0007669"/>
    <property type="project" value="UniProtKB-SubCell"/>
</dbReference>
<feature type="compositionally biased region" description="Basic and acidic residues" evidence="3">
    <location>
        <begin position="65"/>
        <end position="76"/>
    </location>
</feature>
<name>K3WCM5_GLOUD</name>
<reference evidence="8" key="2">
    <citation type="submission" date="2010-04" db="EMBL/GenBank/DDBJ databases">
        <authorList>
            <person name="Buell R."/>
            <person name="Hamilton J."/>
            <person name="Hostetler J."/>
        </authorList>
    </citation>
    <scope>NUCLEOTIDE SEQUENCE [LARGE SCALE GENOMIC DNA]</scope>
    <source>
        <strain evidence="8">DAOM:BR144</strain>
    </source>
</reference>
<dbReference type="Pfam" id="PF03178">
    <property type="entry name" value="CPSF_A"/>
    <property type="match status" value="1"/>
</dbReference>
<evidence type="ECO:0008006" key="9">
    <source>
        <dbReference type="Google" id="ProtNLM"/>
    </source>
</evidence>
<dbReference type="eggNOG" id="KOG1896">
    <property type="taxonomic scope" value="Eukaryota"/>
</dbReference>
<feature type="compositionally biased region" description="Acidic residues" evidence="3">
    <location>
        <begin position="985"/>
        <end position="994"/>
    </location>
</feature>
<feature type="domain" description="RSE1/DDB1/CPSF1 second beta-propeller" evidence="6">
    <location>
        <begin position="884"/>
        <end position="1270"/>
    </location>
</feature>
<dbReference type="VEuPathDB" id="FungiDB:PYU1_G002713"/>
<dbReference type="InterPro" id="IPR018846">
    <property type="entry name" value="Beta-prop_RSE1/DDB1/CPSF1_1st"/>
</dbReference>
<feature type="compositionally biased region" description="Polar residues" evidence="3">
    <location>
        <begin position="628"/>
        <end position="637"/>
    </location>
</feature>
<dbReference type="STRING" id="431595.K3WCM5"/>
<feature type="region of interest" description="Disordered" evidence="3">
    <location>
        <begin position="961"/>
        <end position="1025"/>
    </location>
</feature>
<comment type="subcellular location">
    <subcellularLocation>
        <location evidence="1">Nucleus</location>
    </subcellularLocation>
</comment>
<evidence type="ECO:0000259" key="5">
    <source>
        <dbReference type="Pfam" id="PF10433"/>
    </source>
</evidence>
<feature type="region of interest" description="Disordered" evidence="3">
    <location>
        <begin position="821"/>
        <end position="856"/>
    </location>
</feature>
<dbReference type="GO" id="GO:0003676">
    <property type="term" value="F:nucleic acid binding"/>
    <property type="evidence" value="ECO:0007669"/>
    <property type="project" value="InterPro"/>
</dbReference>
<feature type="compositionally biased region" description="Acidic residues" evidence="3">
    <location>
        <begin position="841"/>
        <end position="854"/>
    </location>
</feature>
<feature type="compositionally biased region" description="Acidic residues" evidence="3">
    <location>
        <begin position="228"/>
        <end position="238"/>
    </location>
</feature>
<feature type="domain" description="RSE1/DDB1/CPSF1 second beta-propeller" evidence="6">
    <location>
        <begin position="730"/>
        <end position="819"/>
    </location>
</feature>
<dbReference type="InterPro" id="IPR004871">
    <property type="entry name" value="RSE1/DDB1/CPSF1_C"/>
</dbReference>
<dbReference type="InterPro" id="IPR015943">
    <property type="entry name" value="WD40/YVTN_repeat-like_dom_sf"/>
</dbReference>
<keyword evidence="2" id="KW-0539">Nucleus</keyword>
<feature type="domain" description="RSE1/DDB1/CPSF1 C-terminal" evidence="4">
    <location>
        <begin position="1454"/>
        <end position="1794"/>
    </location>
</feature>
<dbReference type="Gene3D" id="2.130.10.10">
    <property type="entry name" value="YVTN repeat-like/Quinoprotein amine dehydrogenase"/>
    <property type="match status" value="3"/>
</dbReference>
<evidence type="ECO:0000313" key="8">
    <source>
        <dbReference type="Proteomes" id="UP000019132"/>
    </source>
</evidence>
<dbReference type="Pfam" id="PF10433">
    <property type="entry name" value="Beta-prop_RSE1_1st"/>
    <property type="match status" value="1"/>
</dbReference>
<dbReference type="Proteomes" id="UP000019132">
    <property type="component" value="Unassembled WGS sequence"/>
</dbReference>
<feature type="domain" description="RSE1/DDB1/CPSF1 first beta-propeller" evidence="5">
    <location>
        <begin position="333"/>
        <end position="566"/>
    </location>
</feature>
<feature type="region of interest" description="Disordered" evidence="3">
    <location>
        <begin position="54"/>
        <end position="80"/>
    </location>
</feature>
<evidence type="ECO:0000259" key="6">
    <source>
        <dbReference type="Pfam" id="PF23726"/>
    </source>
</evidence>
<feature type="compositionally biased region" description="Acidic residues" evidence="3">
    <location>
        <begin position="1393"/>
        <end position="1406"/>
    </location>
</feature>
<protein>
    <recommendedName>
        <fullName evidence="9">Cleavage/polyadenylation specificity factor A subunit C-terminal domain-containing protein</fullName>
    </recommendedName>
</protein>
<reference evidence="7" key="3">
    <citation type="submission" date="2015-02" db="UniProtKB">
        <authorList>
            <consortium name="EnsemblProtists"/>
        </authorList>
    </citation>
    <scope>IDENTIFICATION</scope>
    <source>
        <strain evidence="7">DAOM BR144</strain>
    </source>
</reference>
<feature type="region of interest" description="Disordered" evidence="3">
    <location>
        <begin position="567"/>
        <end position="643"/>
    </location>
</feature>
<feature type="region of interest" description="Disordered" evidence="3">
    <location>
        <begin position="228"/>
        <end position="269"/>
    </location>
</feature>
<proteinExistence type="predicted"/>
<dbReference type="InParanoid" id="K3WCM5"/>
<organism evidence="7 8">
    <name type="scientific">Globisporangium ultimum (strain ATCC 200006 / CBS 805.95 / DAOM BR144)</name>
    <name type="common">Pythium ultimum</name>
    <dbReference type="NCBI Taxonomy" id="431595"/>
    <lineage>
        <taxon>Eukaryota</taxon>
        <taxon>Sar</taxon>
        <taxon>Stramenopiles</taxon>
        <taxon>Oomycota</taxon>
        <taxon>Peronosporomycetes</taxon>
        <taxon>Pythiales</taxon>
        <taxon>Pythiaceae</taxon>
        <taxon>Globisporangium</taxon>
    </lineage>
</organism>
<evidence type="ECO:0000256" key="2">
    <source>
        <dbReference type="ARBA" id="ARBA00023242"/>
    </source>
</evidence>
<evidence type="ECO:0000256" key="3">
    <source>
        <dbReference type="SAM" id="MobiDB-lite"/>
    </source>
</evidence>
<dbReference type="PANTHER" id="PTHR10644">
    <property type="entry name" value="DNA REPAIR/RNA PROCESSING CPSF FAMILY"/>
    <property type="match status" value="1"/>
</dbReference>
<dbReference type="InterPro" id="IPR058543">
    <property type="entry name" value="Beta-prop_RSE1/DDB1/CPSF1_2nd"/>
</dbReference>
<evidence type="ECO:0000313" key="7">
    <source>
        <dbReference type="EnsemblProtists" id="PYU1_T002716"/>
    </source>
</evidence>
<sequence>MGQHFLLHRDLVAATAVHHTALAHMSSDVQPDLVVTGPQYLRIYRVEPFPTAAEPQAGADGGAEAVKEEKKNEGDAHGAMQTAMATTKSDFVAKGQVLHLIDSFPLAGVAESIQVLHFDRKLLRKRDRFHGGQDVLLLSFARYKWVVVGYDRRARSLATLAMYSFADDAIGPGATLKGEKNGRDQLLGLSTHADARVDPQTRCGAMLIYSNQLVVVPFRSGSMELSVFEEDDEEDDDDVGRRRTNGSSSNSAVTTGESDDDDDDDEEEKKLQELVNETKQRGATTADVNTRLMTLLDKSVKIGTKRKRNQLSGLLTDELTGREFLLRLPELEIAGKVIDLAFLDGYLEPTLMILHEENEKNATEGRFASGYDTYCLTVISINLNTRLHPKIWSVKNLPSDCFKLIPCKAPIGGVIVLSANAFLYFNQTQFYGLATNVFASETVNQSIFPLQDPLFETMENQVERLNLLLYDCQFDYLGHKEIVLTMSDGALYVLTLPFEDASSKKHSAFGGSSGGGGASGRSMLLSLRQVHHGAVASCICVDEAKKTIFLGSRSGDSVLYAYNEQPIEDDGYDDESMMETSSVEENGVSDGDAMKVEPKLESEEKAADDDEDDEDDLFLYGSAAPNEPQETTATNGAKGSDEDDKVAIKQEVNNATAVATAKPPFMGRYRYELRQIDVLPGIGQITSIELGIETNADSNEKREELVISGGDLQNGAISVLHNGLRPIVGTEAELNGCRAMWTVSSSLPEATKSSDGRTYNSYLILSVAQRTMVLRTGEGMEPLEEDSGFYTSGPTLAAANLFNKQRIVQIFKQGARVMTEVPVEPSGDQENAVRGVQSGENGDEDDEEDDEDDEPKVKLVCTQEITLEGDVDVGGMNVDTSKVGIVSVDIIDPYILILLTDGSIRLLMGDEEDMELTVIDPEIRYEDGMGHSNSSSSNLGISSVCLFYDWTGMFRDNAWGEEEGDKETQYVNTTPKKRTGSSSMADDEEDDEMDSLYSTKPKPKRRAVPSINNSTASSARSGDVASAISDESASIPLLRQKDASMMCGLCYEDGSLHVFSLPDFTKKGVLPYLTFAPQWLVNTMEHYQESEKKKVTFSAPVLGLNASSASANDGRIKKSHTINSPVADIAIHRIGPSEGQHNAQYFARMVLLVFLANGDLLMYAATPKISSVPSNTSAPQPISFQFARVGTDLITRPFLPPKAKAGTSHNESGNNPEANTSAVLAKLRAGFRYPMLTRFDNVNNMSGAFFRGAHPMWILSERGLPSFVPMCVTVAPPPMPLSGAEAANASPPRVNVPVLSFTPFYHWNCRMGLFISTLAARFVSANCRQTSTLLSSSGGFVLRKAEFGATIHHMLYLGNHGPGGVSEALETPTFAVVCSTKMKPADAEKATENENEFDEAEGDDGDTNPNSNTMAPTAEMFPQFAVEDMAHTEEDVYELRLVQTNEFGDWERNGVFRVYFERYEVILSFKVMYLYDSSLMKEEVSSISQEWHKRKRPYVVIGTGYVGPHGEDESGRGRLLLYELDYAQYVNHSGSTSGKLPKLRLVFIKEHRQGAISMVSQLGPYVIAAVGSKLIVYEFKSEQLIGCAFYDAQMFIVSISIVKDFIMYGDIYKSVHFLRWKEKQRQLVLLAKDYEPLAVSATEFNLFEKRLALLAVDMEENLHVMQFAPNDIESRGGQRLLRTGDFHLGVQVSSMFRKLVSPLNRSSPVTYVNILGSSEGGISALIPVSERVFRRLFTLQNVMINTLPQNCALNPRDFRTIKTNSTRHSGRLDAWSKQKWKKSFLDAHVLFRFLQLDYVAQKEITRCIGTTPEVVIHNLLEVQRSTSTFL</sequence>
<feature type="compositionally biased region" description="Polar residues" evidence="3">
    <location>
        <begin position="1010"/>
        <end position="1020"/>
    </location>
</feature>
<dbReference type="InterPro" id="IPR050358">
    <property type="entry name" value="RSE1/DDB1/CFT1"/>
</dbReference>
<keyword evidence="8" id="KW-1185">Reference proteome</keyword>
<reference evidence="8" key="1">
    <citation type="journal article" date="2010" name="Genome Biol.">
        <title>Genome sequence of the necrotrophic plant pathogen Pythium ultimum reveals original pathogenicity mechanisms and effector repertoire.</title>
        <authorList>
            <person name="Levesque C.A."/>
            <person name="Brouwer H."/>
            <person name="Cano L."/>
            <person name="Hamilton J.P."/>
            <person name="Holt C."/>
            <person name="Huitema E."/>
            <person name="Raffaele S."/>
            <person name="Robideau G.P."/>
            <person name="Thines M."/>
            <person name="Win J."/>
            <person name="Zerillo M.M."/>
            <person name="Beakes G.W."/>
            <person name="Boore J.L."/>
            <person name="Busam D."/>
            <person name="Dumas B."/>
            <person name="Ferriera S."/>
            <person name="Fuerstenberg S.I."/>
            <person name="Gachon C.M."/>
            <person name="Gaulin E."/>
            <person name="Govers F."/>
            <person name="Grenville-Briggs L."/>
            <person name="Horner N."/>
            <person name="Hostetler J."/>
            <person name="Jiang R.H."/>
            <person name="Johnson J."/>
            <person name="Krajaejun T."/>
            <person name="Lin H."/>
            <person name="Meijer H.J."/>
            <person name="Moore B."/>
            <person name="Morris P."/>
            <person name="Phuntmart V."/>
            <person name="Puiu D."/>
            <person name="Shetty J."/>
            <person name="Stajich J.E."/>
            <person name="Tripathy S."/>
            <person name="Wawra S."/>
            <person name="van West P."/>
            <person name="Whitty B.R."/>
            <person name="Coutinho P.M."/>
            <person name="Henrissat B."/>
            <person name="Martin F."/>
            <person name="Thomas P.D."/>
            <person name="Tyler B.M."/>
            <person name="De Vries R.P."/>
            <person name="Kamoun S."/>
            <person name="Yandell M."/>
            <person name="Tisserat N."/>
            <person name="Buell C.R."/>
        </authorList>
    </citation>
    <scope>NUCLEOTIDE SEQUENCE</scope>
    <source>
        <strain evidence="8">DAOM:BR144</strain>
    </source>
</reference>
<evidence type="ECO:0000259" key="4">
    <source>
        <dbReference type="Pfam" id="PF03178"/>
    </source>
</evidence>
<feature type="compositionally biased region" description="Acidic residues" evidence="3">
    <location>
        <begin position="257"/>
        <end position="267"/>
    </location>
</feature>
<dbReference type="EnsemblProtists" id="PYU1_T002716">
    <property type="protein sequence ID" value="PYU1_T002716"/>
    <property type="gene ID" value="PYU1_G002713"/>
</dbReference>
<feature type="compositionally biased region" description="Acidic residues" evidence="3">
    <location>
        <begin position="567"/>
        <end position="577"/>
    </location>
</feature>
<feature type="compositionally biased region" description="Acidic residues" evidence="3">
    <location>
        <begin position="606"/>
        <end position="617"/>
    </location>
</feature>
<dbReference type="EMBL" id="GL376628">
    <property type="status" value="NOT_ANNOTATED_CDS"/>
    <property type="molecule type" value="Genomic_DNA"/>
</dbReference>